<sequence>MKCFKCDSQAILRIKRHKATLCETHLVEHLQNQMIKAIKKFKMLPPNEKVIVAISGGKDSLALWDMLLDRGYKADAFYIDLGIDEYSKTSMEKAQSFAEKVSGNLYTISLPKLYNTGIKEISRNNPRSACSACGLIKRYIMNIFAKYGNYHAVATGHNLDDEASSLLGNTLRWQTGYLSRQSPSMPSNNGLAKKIKPLCRLAEKETAAYCITKNIDYILEECPMAQGASSFDYKEVLNNLELKSPGTKDQFYLDFLRTAQPYFKSNKQDITLVKCPTCGEPTSQDRDCSFCRQMKSNQLDPLKVKEEISGFFK</sequence>
<dbReference type="AlphaFoldDB" id="B2A5R7"/>
<feature type="binding site" evidence="3">
    <location>
        <position position="59"/>
    </location>
    <ligand>
        <name>ATP</name>
        <dbReference type="ChEBI" id="CHEBI:30616"/>
    </ligand>
</feature>
<dbReference type="SUPFAM" id="SSF52402">
    <property type="entry name" value="Adenine nucleotide alpha hydrolases-like"/>
    <property type="match status" value="1"/>
</dbReference>
<evidence type="ECO:0000313" key="6">
    <source>
        <dbReference type="Proteomes" id="UP000001683"/>
    </source>
</evidence>
<dbReference type="PIRSF" id="PIRSF004976">
    <property type="entry name" value="ATPase_YdaO"/>
    <property type="match status" value="1"/>
</dbReference>
<evidence type="ECO:0000313" key="5">
    <source>
        <dbReference type="EMBL" id="ACB84010.1"/>
    </source>
</evidence>
<dbReference type="GO" id="GO:0002143">
    <property type="term" value="P:tRNA wobble position uridine thiolation"/>
    <property type="evidence" value="ECO:0007669"/>
    <property type="project" value="TreeGrafter"/>
</dbReference>
<proteinExistence type="predicted"/>
<keyword evidence="2" id="KW-0862">Zinc</keyword>
<dbReference type="PANTHER" id="PTHR11807:SF27">
    <property type="entry name" value="TRNA-5-METHYLURIDINE(54) 2-SULFURTRANSFERASE"/>
    <property type="match status" value="1"/>
</dbReference>
<gene>
    <name evidence="5" type="ordered locus">Nther_0414</name>
</gene>
<feature type="binding site" evidence="2">
    <location>
        <position position="6"/>
    </location>
    <ligand>
        <name>Zn(2+)</name>
        <dbReference type="ChEBI" id="CHEBI:29105"/>
        <label>1</label>
    </ligand>
</feature>
<evidence type="ECO:0000256" key="2">
    <source>
        <dbReference type="PIRSR" id="PIRSR004976-50"/>
    </source>
</evidence>
<dbReference type="Pfam" id="PF22082">
    <property type="entry name" value="TtuA_LIM_N"/>
    <property type="match status" value="1"/>
</dbReference>
<keyword evidence="1" id="KW-0808">Transferase</keyword>
<dbReference type="Proteomes" id="UP000001683">
    <property type="component" value="Chromosome"/>
</dbReference>
<dbReference type="STRING" id="457570.Nther_0414"/>
<dbReference type="GO" id="GO:0016740">
    <property type="term" value="F:transferase activity"/>
    <property type="evidence" value="ECO:0007669"/>
    <property type="project" value="UniProtKB-KW"/>
</dbReference>
<accession>B2A5R7</accession>
<dbReference type="GO" id="GO:0005524">
    <property type="term" value="F:ATP binding"/>
    <property type="evidence" value="ECO:0007669"/>
    <property type="project" value="UniProtKB-KW"/>
</dbReference>
<dbReference type="GO" id="GO:0046872">
    <property type="term" value="F:metal ion binding"/>
    <property type="evidence" value="ECO:0007669"/>
    <property type="project" value="UniProtKB-KW"/>
</dbReference>
<feature type="binding site" evidence="2">
    <location>
        <position position="22"/>
    </location>
    <ligand>
        <name>Zn(2+)</name>
        <dbReference type="ChEBI" id="CHEBI:29105"/>
        <label>1</label>
    </ligand>
</feature>
<reference evidence="5 6" key="1">
    <citation type="submission" date="2008-04" db="EMBL/GenBank/DDBJ databases">
        <title>Complete sequence of chromosome of Natranaerobius thermophilus JW/NM-WN-LF.</title>
        <authorList>
            <consortium name="US DOE Joint Genome Institute"/>
            <person name="Copeland A."/>
            <person name="Lucas S."/>
            <person name="Lapidus A."/>
            <person name="Glavina del Rio T."/>
            <person name="Dalin E."/>
            <person name="Tice H."/>
            <person name="Bruce D."/>
            <person name="Goodwin L."/>
            <person name="Pitluck S."/>
            <person name="Chertkov O."/>
            <person name="Brettin T."/>
            <person name="Detter J.C."/>
            <person name="Han C."/>
            <person name="Kuske C.R."/>
            <person name="Schmutz J."/>
            <person name="Larimer F."/>
            <person name="Land M."/>
            <person name="Hauser L."/>
            <person name="Kyrpides N."/>
            <person name="Lykidis A."/>
            <person name="Mesbah N.M."/>
            <person name="Wiegel J."/>
        </authorList>
    </citation>
    <scope>NUCLEOTIDE SEQUENCE [LARGE SCALE GENOMIC DNA]</scope>
    <source>
        <strain evidence="6">ATCC BAA-1301 / DSM 18059 / JW/NM-WN-LF</strain>
    </source>
</reference>
<feature type="binding site" evidence="2">
    <location>
        <position position="3"/>
    </location>
    <ligand>
        <name>Zn(2+)</name>
        <dbReference type="ChEBI" id="CHEBI:29105"/>
        <label>1</label>
    </ligand>
</feature>
<feature type="binding site" evidence="2">
    <location>
        <position position="275"/>
    </location>
    <ligand>
        <name>Zn(2+)</name>
        <dbReference type="ChEBI" id="CHEBI:29105"/>
        <label>2</label>
    </ligand>
</feature>
<dbReference type="InterPro" id="IPR035107">
    <property type="entry name" value="tRNA_thiolation_TtcA_Ctu1"/>
</dbReference>
<dbReference type="Gene3D" id="3.40.50.620">
    <property type="entry name" value="HUPs"/>
    <property type="match status" value="1"/>
</dbReference>
<feature type="binding site" evidence="3">
    <location>
        <begin position="53"/>
        <end position="55"/>
    </location>
    <ligand>
        <name>ATP</name>
        <dbReference type="ChEBI" id="CHEBI:30616"/>
    </ligand>
</feature>
<keyword evidence="6" id="KW-1185">Reference proteome</keyword>
<reference evidence="5 6" key="2">
    <citation type="journal article" date="2011" name="J. Bacteriol.">
        <title>Complete genome sequence of the anaerobic, halophilic alkalithermophile Natranaerobius thermophilus JW/NM-WN-LF.</title>
        <authorList>
            <person name="Zhao B."/>
            <person name="Mesbah N.M."/>
            <person name="Dalin E."/>
            <person name="Goodwin L."/>
            <person name="Nolan M."/>
            <person name="Pitluck S."/>
            <person name="Chertkov O."/>
            <person name="Brettin T.S."/>
            <person name="Han J."/>
            <person name="Larimer F.W."/>
            <person name="Land M.L."/>
            <person name="Hauser L."/>
            <person name="Kyrpides N."/>
            <person name="Wiegel J."/>
        </authorList>
    </citation>
    <scope>NUCLEOTIDE SEQUENCE [LARGE SCALE GENOMIC DNA]</scope>
    <source>
        <strain evidence="6">ATCC BAA-1301 / DSM 18059 / JW/NM-WN-LF</strain>
    </source>
</reference>
<feature type="binding site" evidence="2">
    <location>
        <position position="25"/>
    </location>
    <ligand>
        <name>Zn(2+)</name>
        <dbReference type="ChEBI" id="CHEBI:29105"/>
        <label>1</label>
    </ligand>
</feature>
<feature type="domain" description="Rhodanese" evidence="4">
    <location>
        <begin position="36"/>
        <end position="95"/>
    </location>
</feature>
<dbReference type="InParanoid" id="B2A5R7"/>
<dbReference type="eggNOG" id="COG0037">
    <property type="taxonomic scope" value="Bacteria"/>
</dbReference>
<dbReference type="Pfam" id="PF01171">
    <property type="entry name" value="ATP_bind_3"/>
    <property type="match status" value="1"/>
</dbReference>
<name>B2A5R7_NATTJ</name>
<dbReference type="InterPro" id="IPR054306">
    <property type="entry name" value="TtuA-like_LIM_N"/>
</dbReference>
<dbReference type="GO" id="GO:0000049">
    <property type="term" value="F:tRNA binding"/>
    <property type="evidence" value="ECO:0007669"/>
    <property type="project" value="TreeGrafter"/>
</dbReference>
<keyword evidence="2" id="KW-0479">Metal-binding</keyword>
<dbReference type="PANTHER" id="PTHR11807">
    <property type="entry name" value="ATPASES OF THE PP SUPERFAMILY-RELATED"/>
    <property type="match status" value="1"/>
</dbReference>
<evidence type="ECO:0000256" key="3">
    <source>
        <dbReference type="PIRSR" id="PIRSR004976-51"/>
    </source>
</evidence>
<feature type="binding site" evidence="2">
    <location>
        <position position="288"/>
    </location>
    <ligand>
        <name>Zn(2+)</name>
        <dbReference type="ChEBI" id="CHEBI:29105"/>
        <label>2</label>
    </ligand>
</feature>
<feature type="binding site" evidence="3">
    <location>
        <position position="156"/>
    </location>
    <ligand>
        <name>ATP</name>
        <dbReference type="ChEBI" id="CHEBI:30616"/>
    </ligand>
</feature>
<feature type="binding site" evidence="3">
    <location>
        <position position="79"/>
    </location>
    <ligand>
        <name>ATP</name>
        <dbReference type="ChEBI" id="CHEBI:30616"/>
    </ligand>
</feature>
<feature type="binding site" evidence="3">
    <location>
        <position position="161"/>
    </location>
    <ligand>
        <name>ATP</name>
        <dbReference type="ChEBI" id="CHEBI:30616"/>
    </ligand>
</feature>
<dbReference type="PROSITE" id="PS50206">
    <property type="entry name" value="RHODANESE_3"/>
    <property type="match status" value="1"/>
</dbReference>
<dbReference type="RefSeq" id="WP_012446897.1">
    <property type="nucleotide sequence ID" value="NC_010718.1"/>
</dbReference>
<dbReference type="HOGENOM" id="CLU_026481_1_1_9"/>
<organism evidence="5 6">
    <name type="scientific">Natranaerobius thermophilus (strain ATCC BAA-1301 / DSM 18059 / JW/NM-WN-LF)</name>
    <dbReference type="NCBI Taxonomy" id="457570"/>
    <lineage>
        <taxon>Bacteria</taxon>
        <taxon>Bacillati</taxon>
        <taxon>Bacillota</taxon>
        <taxon>Clostridia</taxon>
        <taxon>Natranaerobiales</taxon>
        <taxon>Natranaerobiaceae</taxon>
        <taxon>Natranaerobius</taxon>
    </lineage>
</organism>
<evidence type="ECO:0000256" key="1">
    <source>
        <dbReference type="ARBA" id="ARBA00022679"/>
    </source>
</evidence>
<keyword evidence="3" id="KW-0067">ATP-binding</keyword>
<dbReference type="InterPro" id="IPR011063">
    <property type="entry name" value="TilS/TtcA_N"/>
</dbReference>
<keyword evidence="3" id="KW-0547">Nucleotide-binding</keyword>
<dbReference type="OrthoDB" id="9801054at2"/>
<evidence type="ECO:0000259" key="4">
    <source>
        <dbReference type="PROSITE" id="PS50206"/>
    </source>
</evidence>
<feature type="binding site" evidence="2">
    <location>
        <position position="291"/>
    </location>
    <ligand>
        <name>Zn(2+)</name>
        <dbReference type="ChEBI" id="CHEBI:29105"/>
        <label>2</label>
    </ligand>
</feature>
<feature type="binding site" evidence="2">
    <location>
        <position position="278"/>
    </location>
    <ligand>
        <name>Zn(2+)</name>
        <dbReference type="ChEBI" id="CHEBI:29105"/>
        <label>2</label>
    </ligand>
</feature>
<dbReference type="GO" id="GO:0002144">
    <property type="term" value="C:cytosolic tRNA wobble base thiouridylase complex"/>
    <property type="evidence" value="ECO:0007669"/>
    <property type="project" value="TreeGrafter"/>
</dbReference>
<dbReference type="InterPro" id="IPR001763">
    <property type="entry name" value="Rhodanese-like_dom"/>
</dbReference>
<dbReference type="InterPro" id="IPR014729">
    <property type="entry name" value="Rossmann-like_a/b/a_fold"/>
</dbReference>
<dbReference type="EMBL" id="CP001034">
    <property type="protein sequence ID" value="ACB84010.1"/>
    <property type="molecule type" value="Genomic_DNA"/>
</dbReference>
<protein>
    <submittedName>
        <fullName evidence="5">PP-loop domain protein</fullName>
    </submittedName>
</protein>
<dbReference type="KEGG" id="nth:Nther_0414"/>